<dbReference type="OrthoDB" id="5588185at2759"/>
<evidence type="ECO:0000256" key="2">
    <source>
        <dbReference type="ARBA" id="ARBA00022679"/>
    </source>
</evidence>
<gene>
    <name evidence="6" type="ORF">AGERDE_LOCUS4418</name>
</gene>
<dbReference type="Pfam" id="PF02384">
    <property type="entry name" value="N6_Mtase"/>
    <property type="match status" value="1"/>
</dbReference>
<evidence type="ECO:0000313" key="7">
    <source>
        <dbReference type="Proteomes" id="UP000789831"/>
    </source>
</evidence>
<dbReference type="PROSITE" id="PS00092">
    <property type="entry name" value="N6_MTASE"/>
    <property type="match status" value="1"/>
</dbReference>
<name>A0A9N8ZRK7_9GLOM</name>
<dbReference type="InterPro" id="IPR029063">
    <property type="entry name" value="SAM-dependent_MTases_sf"/>
</dbReference>
<dbReference type="GO" id="GO:0009307">
    <property type="term" value="P:DNA restriction-modification system"/>
    <property type="evidence" value="ECO:0007669"/>
    <property type="project" value="UniProtKB-KW"/>
</dbReference>
<dbReference type="SUPFAM" id="SSF63825">
    <property type="entry name" value="YWTD domain"/>
    <property type="match status" value="1"/>
</dbReference>
<dbReference type="Gene3D" id="2.130.10.10">
    <property type="entry name" value="YVTN repeat-like/Quinoprotein amine dehydrogenase"/>
    <property type="match status" value="1"/>
</dbReference>
<evidence type="ECO:0000313" key="6">
    <source>
        <dbReference type="EMBL" id="CAG8504478.1"/>
    </source>
</evidence>
<dbReference type="PRINTS" id="PR00507">
    <property type="entry name" value="N12N6MTFRASE"/>
</dbReference>
<keyword evidence="7" id="KW-1185">Reference proteome</keyword>
<dbReference type="PANTHER" id="PTHR33841:SF5">
    <property type="entry name" value="DNA METHYLASE (MODIFICATION METHYLASE) (METHYLTRANSFERASE)-RELATED"/>
    <property type="match status" value="1"/>
</dbReference>
<dbReference type="GO" id="GO:0009007">
    <property type="term" value="F:site-specific DNA-methyltransferase (adenine-specific) activity"/>
    <property type="evidence" value="ECO:0007669"/>
    <property type="project" value="UniProtKB-EC"/>
</dbReference>
<keyword evidence="3" id="KW-0949">S-adenosyl-L-methionine</keyword>
<dbReference type="AlphaFoldDB" id="A0A9N8ZRK7"/>
<dbReference type="GO" id="GO:0008170">
    <property type="term" value="F:N-methyltransferase activity"/>
    <property type="evidence" value="ECO:0007669"/>
    <property type="project" value="InterPro"/>
</dbReference>
<dbReference type="PANTHER" id="PTHR33841">
    <property type="entry name" value="DNA METHYLTRANSFERASE YEEA-RELATED"/>
    <property type="match status" value="1"/>
</dbReference>
<organism evidence="6 7">
    <name type="scientific">Ambispora gerdemannii</name>
    <dbReference type="NCBI Taxonomy" id="144530"/>
    <lineage>
        <taxon>Eukaryota</taxon>
        <taxon>Fungi</taxon>
        <taxon>Fungi incertae sedis</taxon>
        <taxon>Mucoromycota</taxon>
        <taxon>Glomeromycotina</taxon>
        <taxon>Glomeromycetes</taxon>
        <taxon>Archaeosporales</taxon>
        <taxon>Ambisporaceae</taxon>
        <taxon>Ambispora</taxon>
    </lineage>
</organism>
<sequence length="435" mass="48747">MSNSILLKAIVDENGIIKNLTSFQIEKNTSDPKSNSLNDSPEILKVISVPDNGFGPHYVGEYGNELWVSLKKSHDVLRINHDNISDYNVYNGFPNPIFIGRHPITNMFYASQDDSSYIMKINPQNDEIKQIKISPNIGETPVGLISGPNGIWFTLLGNSTNGTGTIGYIDPDDNIFWFKLKTSLGSNASLLHLAFDVDYIDNHNLWLLSSSIINDNALDMVIKLKFDSQWKNMISEEITVVPTQKCQVSTPTSIVDFMLDAVGYKGENVLSKHILDNSCGDGAFLKSIVKRYVEVAKEKKLSPTEIKKGLETYIHGVEIESNSYEKCLKNLNSIFPANYDIRLADALLIKDYDKKMDFVVGNPPYVKIHNLNGQTKNIISQQQLKGMQVFPDITTYPVISLFANSQTSQKFNYSVVELKNNGEEQVNLLSTTELD</sequence>
<dbReference type="InterPro" id="IPR003356">
    <property type="entry name" value="DNA_methylase_A-5"/>
</dbReference>
<evidence type="ECO:0000259" key="5">
    <source>
        <dbReference type="Pfam" id="PF02384"/>
    </source>
</evidence>
<keyword evidence="1" id="KW-0489">Methyltransferase</keyword>
<dbReference type="SUPFAM" id="SSF53335">
    <property type="entry name" value="S-adenosyl-L-methionine-dependent methyltransferases"/>
    <property type="match status" value="1"/>
</dbReference>
<accession>A0A9N8ZRK7</accession>
<reference evidence="6" key="1">
    <citation type="submission" date="2021-06" db="EMBL/GenBank/DDBJ databases">
        <authorList>
            <person name="Kallberg Y."/>
            <person name="Tangrot J."/>
            <person name="Rosling A."/>
        </authorList>
    </citation>
    <scope>NUCLEOTIDE SEQUENCE</scope>
    <source>
        <strain evidence="6">MT106</strain>
    </source>
</reference>
<protein>
    <submittedName>
        <fullName evidence="6">9726_t:CDS:1</fullName>
    </submittedName>
</protein>
<keyword evidence="2" id="KW-0808">Transferase</keyword>
<dbReference type="CDD" id="cd02440">
    <property type="entry name" value="AdoMet_MTases"/>
    <property type="match status" value="1"/>
</dbReference>
<comment type="caution">
    <text evidence="6">The sequence shown here is derived from an EMBL/GenBank/DDBJ whole genome shotgun (WGS) entry which is preliminary data.</text>
</comment>
<evidence type="ECO:0000256" key="3">
    <source>
        <dbReference type="ARBA" id="ARBA00022691"/>
    </source>
</evidence>
<dbReference type="InterPro" id="IPR015943">
    <property type="entry name" value="WD40/YVTN_repeat-like_dom_sf"/>
</dbReference>
<dbReference type="InterPro" id="IPR002052">
    <property type="entry name" value="DNA_methylase_N6_adenine_CS"/>
</dbReference>
<dbReference type="Proteomes" id="UP000789831">
    <property type="component" value="Unassembled WGS sequence"/>
</dbReference>
<dbReference type="InterPro" id="IPR050953">
    <property type="entry name" value="N4_N6_ade-DNA_methylase"/>
</dbReference>
<evidence type="ECO:0000256" key="4">
    <source>
        <dbReference type="ARBA" id="ARBA00022747"/>
    </source>
</evidence>
<keyword evidence="4" id="KW-0680">Restriction system</keyword>
<dbReference type="GO" id="GO:0032259">
    <property type="term" value="P:methylation"/>
    <property type="evidence" value="ECO:0007669"/>
    <property type="project" value="UniProtKB-KW"/>
</dbReference>
<dbReference type="GO" id="GO:0003677">
    <property type="term" value="F:DNA binding"/>
    <property type="evidence" value="ECO:0007669"/>
    <property type="project" value="InterPro"/>
</dbReference>
<proteinExistence type="predicted"/>
<evidence type="ECO:0000256" key="1">
    <source>
        <dbReference type="ARBA" id="ARBA00022603"/>
    </source>
</evidence>
<dbReference type="Gene3D" id="3.40.50.150">
    <property type="entry name" value="Vaccinia Virus protein VP39"/>
    <property type="match status" value="1"/>
</dbReference>
<dbReference type="EMBL" id="CAJVPL010000506">
    <property type="protein sequence ID" value="CAG8504478.1"/>
    <property type="molecule type" value="Genomic_DNA"/>
</dbReference>
<feature type="domain" description="DNA methylase adenine-specific" evidence="5">
    <location>
        <begin position="245"/>
        <end position="385"/>
    </location>
</feature>